<feature type="compositionally biased region" description="Polar residues" evidence="1">
    <location>
        <begin position="450"/>
        <end position="473"/>
    </location>
</feature>
<protein>
    <submittedName>
        <fullName evidence="2">Pentatricopeptide repeat-containing protein</fullName>
    </submittedName>
</protein>
<evidence type="ECO:0000256" key="1">
    <source>
        <dbReference type="SAM" id="MobiDB-lite"/>
    </source>
</evidence>
<sequence length="496" mass="53796">MGCPGQARTKPRSKIQPSQRRRRHRRTAAAAANKSRAATTRAAPSFVAPSNWRIQRASNGRPVSNNLRVWRPTIAQLLARPLATANPSMAQQVAQSTAMHRPPCERPSREAAATNWPLYAAGAQAIVRTYARGGEGASPCTAAPWSVSSVFFCVVQSEIRELDAIQATIVLKDPSLCSDTTVGKAVTDSDPVSRRRSGRLKLAPETFNTIKQRYKLRTIHSALSRLPCWRLGPGSNRNYKKTGSSRSDEINADGFSLKTDRSKSDQSTAGGGRRRESAAAAAAWEERKRGRPCFRYGPFNPYIPIRSTTIGKSRVAIDPIAMRTSWKSNSDIASITSIGYPRMSASGESSTTMHRLLHASGSHPIPPPDDPNTLCEKPENSSPGKKKNQLLVENQQVENQQVVEKSAGGRKPAAGRKSAGSRKPAAGRKSAVGHSATQRQQRRKSAVGHSATQISSWPISGANSAATQIQQLAIQRRKFSSDANSAVDDLATQRRI</sequence>
<feature type="compositionally biased region" description="Basic residues" evidence="1">
    <location>
        <begin position="9"/>
        <end position="27"/>
    </location>
</feature>
<feature type="region of interest" description="Disordered" evidence="1">
    <location>
        <begin position="237"/>
        <end position="284"/>
    </location>
</feature>
<gene>
    <name evidence="2" type="ORF">F511_27615</name>
</gene>
<feature type="region of interest" description="Disordered" evidence="1">
    <location>
        <begin position="399"/>
        <end position="496"/>
    </location>
</feature>
<reference evidence="2 3" key="1">
    <citation type="journal article" date="2015" name="Proc. Natl. Acad. Sci. U.S.A.">
        <title>The resurrection genome of Boea hygrometrica: A blueprint for survival of dehydration.</title>
        <authorList>
            <person name="Xiao L."/>
            <person name="Yang G."/>
            <person name="Zhang L."/>
            <person name="Yang X."/>
            <person name="Zhao S."/>
            <person name="Ji Z."/>
            <person name="Zhou Q."/>
            <person name="Hu M."/>
            <person name="Wang Y."/>
            <person name="Chen M."/>
            <person name="Xu Y."/>
            <person name="Jin H."/>
            <person name="Xiao X."/>
            <person name="Hu G."/>
            <person name="Bao F."/>
            <person name="Hu Y."/>
            <person name="Wan P."/>
            <person name="Li L."/>
            <person name="Deng X."/>
            <person name="Kuang T."/>
            <person name="Xiang C."/>
            <person name="Zhu J.K."/>
            <person name="Oliver M.J."/>
            <person name="He Y."/>
        </authorList>
    </citation>
    <scope>NUCLEOTIDE SEQUENCE [LARGE SCALE GENOMIC DNA]</scope>
    <source>
        <strain evidence="3">cv. XS01</strain>
    </source>
</reference>
<accession>A0A2Z7DCX1</accession>
<proteinExistence type="predicted"/>
<evidence type="ECO:0000313" key="3">
    <source>
        <dbReference type="Proteomes" id="UP000250235"/>
    </source>
</evidence>
<organism evidence="2 3">
    <name type="scientific">Dorcoceras hygrometricum</name>
    <dbReference type="NCBI Taxonomy" id="472368"/>
    <lineage>
        <taxon>Eukaryota</taxon>
        <taxon>Viridiplantae</taxon>
        <taxon>Streptophyta</taxon>
        <taxon>Embryophyta</taxon>
        <taxon>Tracheophyta</taxon>
        <taxon>Spermatophyta</taxon>
        <taxon>Magnoliopsida</taxon>
        <taxon>eudicotyledons</taxon>
        <taxon>Gunneridae</taxon>
        <taxon>Pentapetalae</taxon>
        <taxon>asterids</taxon>
        <taxon>lamiids</taxon>
        <taxon>Lamiales</taxon>
        <taxon>Gesneriaceae</taxon>
        <taxon>Didymocarpoideae</taxon>
        <taxon>Trichosporeae</taxon>
        <taxon>Loxocarpinae</taxon>
        <taxon>Dorcoceras</taxon>
    </lineage>
</organism>
<dbReference type="EMBL" id="KQ987282">
    <property type="protein sequence ID" value="KZV57490.1"/>
    <property type="molecule type" value="Genomic_DNA"/>
</dbReference>
<feature type="region of interest" description="Disordered" evidence="1">
    <location>
        <begin position="1"/>
        <end position="44"/>
    </location>
</feature>
<dbReference type="AlphaFoldDB" id="A0A2Z7DCX1"/>
<name>A0A2Z7DCX1_9LAMI</name>
<keyword evidence="3" id="KW-1185">Reference proteome</keyword>
<evidence type="ECO:0000313" key="2">
    <source>
        <dbReference type="EMBL" id="KZV57490.1"/>
    </source>
</evidence>
<dbReference type="Proteomes" id="UP000250235">
    <property type="component" value="Unassembled WGS sequence"/>
</dbReference>
<feature type="compositionally biased region" description="Low complexity" evidence="1">
    <location>
        <begin position="28"/>
        <end position="43"/>
    </location>
</feature>
<feature type="region of interest" description="Disordered" evidence="1">
    <location>
        <begin position="358"/>
        <end position="387"/>
    </location>
</feature>